<dbReference type="EMBL" id="JACMSC010000012">
    <property type="protein sequence ID" value="KAG6497165.1"/>
    <property type="molecule type" value="Genomic_DNA"/>
</dbReference>
<dbReference type="AlphaFoldDB" id="A0A8J5FWF0"/>
<reference evidence="1 2" key="1">
    <citation type="submission" date="2020-08" db="EMBL/GenBank/DDBJ databases">
        <title>Plant Genome Project.</title>
        <authorList>
            <person name="Zhang R.-G."/>
        </authorList>
    </citation>
    <scope>NUCLEOTIDE SEQUENCE [LARGE SCALE GENOMIC DNA]</scope>
    <source>
        <tissue evidence="1">Rhizome</tissue>
    </source>
</reference>
<keyword evidence="2" id="KW-1185">Reference proteome</keyword>
<name>A0A8J5FWF0_ZINOF</name>
<evidence type="ECO:0000313" key="1">
    <source>
        <dbReference type="EMBL" id="KAG6497165.1"/>
    </source>
</evidence>
<evidence type="ECO:0000313" key="2">
    <source>
        <dbReference type="Proteomes" id="UP000734854"/>
    </source>
</evidence>
<comment type="caution">
    <text evidence="1">The sequence shown here is derived from an EMBL/GenBank/DDBJ whole genome shotgun (WGS) entry which is preliminary data.</text>
</comment>
<organism evidence="1 2">
    <name type="scientific">Zingiber officinale</name>
    <name type="common">Ginger</name>
    <name type="synonym">Amomum zingiber</name>
    <dbReference type="NCBI Taxonomy" id="94328"/>
    <lineage>
        <taxon>Eukaryota</taxon>
        <taxon>Viridiplantae</taxon>
        <taxon>Streptophyta</taxon>
        <taxon>Embryophyta</taxon>
        <taxon>Tracheophyta</taxon>
        <taxon>Spermatophyta</taxon>
        <taxon>Magnoliopsida</taxon>
        <taxon>Liliopsida</taxon>
        <taxon>Zingiberales</taxon>
        <taxon>Zingiberaceae</taxon>
        <taxon>Zingiber</taxon>
    </lineage>
</organism>
<gene>
    <name evidence="1" type="ORF">ZIOFF_045053</name>
</gene>
<accession>A0A8J5FWF0</accession>
<proteinExistence type="predicted"/>
<protein>
    <submittedName>
        <fullName evidence="1">Uncharacterized protein</fullName>
    </submittedName>
</protein>
<sequence>MHRYTGSHHSSSSRSLPKVWLQGGVLALPFADTAWLPPRDHLCNLCHHQINQFQYILSVCRA</sequence>
<dbReference type="Proteomes" id="UP000734854">
    <property type="component" value="Unassembled WGS sequence"/>
</dbReference>